<feature type="non-terminal residue" evidence="1">
    <location>
        <position position="1"/>
    </location>
</feature>
<accession>A0A382WB48</accession>
<organism evidence="1">
    <name type="scientific">marine metagenome</name>
    <dbReference type="NCBI Taxonomy" id="408172"/>
    <lineage>
        <taxon>unclassified sequences</taxon>
        <taxon>metagenomes</taxon>
        <taxon>ecological metagenomes</taxon>
    </lineage>
</organism>
<dbReference type="AlphaFoldDB" id="A0A382WB48"/>
<proteinExistence type="predicted"/>
<sequence length="41" mass="4139">LPTPGSIAASDDKSSSGLDVILDVIPTSSQAALTLCRLLVL</sequence>
<evidence type="ECO:0000313" key="1">
    <source>
        <dbReference type="EMBL" id="SVD55700.1"/>
    </source>
</evidence>
<reference evidence="1" key="1">
    <citation type="submission" date="2018-05" db="EMBL/GenBank/DDBJ databases">
        <authorList>
            <person name="Lanie J.A."/>
            <person name="Ng W.-L."/>
            <person name="Kazmierczak K.M."/>
            <person name="Andrzejewski T.M."/>
            <person name="Davidsen T.M."/>
            <person name="Wayne K.J."/>
            <person name="Tettelin H."/>
            <person name="Glass J.I."/>
            <person name="Rusch D."/>
            <person name="Podicherti R."/>
            <person name="Tsui H.-C.T."/>
            <person name="Winkler M.E."/>
        </authorList>
    </citation>
    <scope>NUCLEOTIDE SEQUENCE</scope>
</reference>
<dbReference type="EMBL" id="UINC01158257">
    <property type="protein sequence ID" value="SVD55700.1"/>
    <property type="molecule type" value="Genomic_DNA"/>
</dbReference>
<name>A0A382WB48_9ZZZZ</name>
<protein>
    <submittedName>
        <fullName evidence="1">Uncharacterized protein</fullName>
    </submittedName>
</protein>
<gene>
    <name evidence="1" type="ORF">METZ01_LOCUS408554</name>
</gene>